<sequence>MKVYLQHKRLRMVLPVPTWILRLMSKAAIKNSIIKHTPREYIKYVESMDFNEVDKAVEILKQYKGMDIVNVESNDGTKVRIRL</sequence>
<reference evidence="1 2" key="1">
    <citation type="submission" date="2019-12" db="EMBL/GenBank/DDBJ databases">
        <title>Genome sequenceing of Clostridium bovifaecis.</title>
        <authorList>
            <person name="Yao Y."/>
        </authorList>
    </citation>
    <scope>NUCLEOTIDE SEQUENCE [LARGE SCALE GENOMIC DNA]</scope>
    <source>
        <strain evidence="1 2">BXX</strain>
    </source>
</reference>
<name>A0A6I6ES32_9CLOT</name>
<dbReference type="AlphaFoldDB" id="A0A6I6ES32"/>
<organism evidence="1 2">
    <name type="scientific">Clostridium bovifaecis</name>
    <dbReference type="NCBI Taxonomy" id="2184719"/>
    <lineage>
        <taxon>Bacteria</taxon>
        <taxon>Bacillati</taxon>
        <taxon>Bacillota</taxon>
        <taxon>Clostridia</taxon>
        <taxon>Eubacteriales</taxon>
        <taxon>Clostridiaceae</taxon>
        <taxon>Clostridium</taxon>
    </lineage>
</organism>
<evidence type="ECO:0000313" key="1">
    <source>
        <dbReference type="EMBL" id="QGU96429.1"/>
    </source>
</evidence>
<evidence type="ECO:0000313" key="2">
    <source>
        <dbReference type="Proteomes" id="UP000422764"/>
    </source>
</evidence>
<proteinExistence type="predicted"/>
<accession>A0A6I6ES32</accession>
<dbReference type="EMBL" id="CP046522">
    <property type="protein sequence ID" value="QGU96429.1"/>
    <property type="molecule type" value="Genomic_DNA"/>
</dbReference>
<keyword evidence="2" id="KW-1185">Reference proteome</keyword>
<gene>
    <name evidence="1" type="ORF">GOM49_16180</name>
</gene>
<dbReference type="Proteomes" id="UP000422764">
    <property type="component" value="Chromosome"/>
</dbReference>
<protein>
    <submittedName>
        <fullName evidence="1">Uncharacterized protein</fullName>
    </submittedName>
</protein>